<keyword evidence="4 10" id="KW-0808">Transferase</keyword>
<dbReference type="GO" id="GO:0009103">
    <property type="term" value="P:lipopolysaccharide biosynthetic process"/>
    <property type="evidence" value="ECO:0007669"/>
    <property type="project" value="UniProtKB-ARBA"/>
</dbReference>
<keyword evidence="5 8" id="KW-0812">Transmembrane</keyword>
<feature type="domain" description="Glycosyltransferase RgtA/B/C/D-like" evidence="9">
    <location>
        <begin position="189"/>
        <end position="349"/>
    </location>
</feature>
<dbReference type="EMBL" id="FMAF01000016">
    <property type="protein sequence ID" value="SCB42847.1"/>
    <property type="molecule type" value="Genomic_DNA"/>
</dbReference>
<feature type="transmembrane region" description="Helical" evidence="8">
    <location>
        <begin position="238"/>
        <end position="261"/>
    </location>
</feature>
<feature type="transmembrane region" description="Helical" evidence="8">
    <location>
        <begin position="20"/>
        <end position="41"/>
    </location>
</feature>
<feature type="transmembrane region" description="Helical" evidence="8">
    <location>
        <begin position="47"/>
        <end position="70"/>
    </location>
</feature>
<evidence type="ECO:0000256" key="5">
    <source>
        <dbReference type="ARBA" id="ARBA00022692"/>
    </source>
</evidence>
<evidence type="ECO:0000256" key="1">
    <source>
        <dbReference type="ARBA" id="ARBA00004651"/>
    </source>
</evidence>
<evidence type="ECO:0000256" key="8">
    <source>
        <dbReference type="SAM" id="Phobius"/>
    </source>
</evidence>
<feature type="transmembrane region" description="Helical" evidence="8">
    <location>
        <begin position="444"/>
        <end position="461"/>
    </location>
</feature>
<dbReference type="PANTHER" id="PTHR33908:SF11">
    <property type="entry name" value="MEMBRANE PROTEIN"/>
    <property type="match status" value="1"/>
</dbReference>
<evidence type="ECO:0000256" key="2">
    <source>
        <dbReference type="ARBA" id="ARBA00022475"/>
    </source>
</evidence>
<dbReference type="GO" id="GO:0005886">
    <property type="term" value="C:plasma membrane"/>
    <property type="evidence" value="ECO:0007669"/>
    <property type="project" value="UniProtKB-SubCell"/>
</dbReference>
<keyword evidence="2" id="KW-1003">Cell membrane</keyword>
<organism evidence="10 11">
    <name type="scientific">Rhizobium lusitanum</name>
    <dbReference type="NCBI Taxonomy" id="293958"/>
    <lineage>
        <taxon>Bacteria</taxon>
        <taxon>Pseudomonadati</taxon>
        <taxon>Pseudomonadota</taxon>
        <taxon>Alphaproteobacteria</taxon>
        <taxon>Hyphomicrobiales</taxon>
        <taxon>Rhizobiaceae</taxon>
        <taxon>Rhizobium/Agrobacterium group</taxon>
        <taxon>Rhizobium</taxon>
    </lineage>
</organism>
<evidence type="ECO:0000256" key="3">
    <source>
        <dbReference type="ARBA" id="ARBA00022676"/>
    </source>
</evidence>
<dbReference type="Proteomes" id="UP000199205">
    <property type="component" value="Unassembled WGS sequence"/>
</dbReference>
<protein>
    <submittedName>
        <fullName evidence="10">Dolichol-phosphate mannosyltransferase</fullName>
    </submittedName>
</protein>
<evidence type="ECO:0000256" key="6">
    <source>
        <dbReference type="ARBA" id="ARBA00022989"/>
    </source>
</evidence>
<feature type="transmembrane region" description="Helical" evidence="8">
    <location>
        <begin position="331"/>
        <end position="349"/>
    </location>
</feature>
<keyword evidence="6 8" id="KW-1133">Transmembrane helix</keyword>
<reference evidence="10 11" key="1">
    <citation type="submission" date="2016-08" db="EMBL/GenBank/DDBJ databases">
        <authorList>
            <person name="Seilhamer J.J."/>
        </authorList>
    </citation>
    <scope>NUCLEOTIDE SEQUENCE [LARGE SCALE GENOMIC DNA]</scope>
    <source>
        <strain evidence="10 11">P1-7</strain>
    </source>
</reference>
<name>A0A1C3WS27_9HYPH</name>
<feature type="transmembrane region" description="Helical" evidence="8">
    <location>
        <begin position="287"/>
        <end position="319"/>
    </location>
</feature>
<keyword evidence="7 8" id="KW-0472">Membrane</keyword>
<feature type="transmembrane region" description="Helical" evidence="8">
    <location>
        <begin position="146"/>
        <end position="167"/>
    </location>
</feature>
<dbReference type="InterPro" id="IPR050297">
    <property type="entry name" value="LipidA_mod_glycosyltrf_83"/>
</dbReference>
<dbReference type="GO" id="GO:0016763">
    <property type="term" value="F:pentosyltransferase activity"/>
    <property type="evidence" value="ECO:0007669"/>
    <property type="project" value="TreeGrafter"/>
</dbReference>
<evidence type="ECO:0000313" key="10">
    <source>
        <dbReference type="EMBL" id="SCB42847.1"/>
    </source>
</evidence>
<feature type="transmembrane region" description="Helical" evidence="8">
    <location>
        <begin position="473"/>
        <end position="494"/>
    </location>
</feature>
<sequence length="653" mass="71590">MRQVQALGATHKHTVMRLFVVGMICALLDFMAFVVLIRVGIDPMKAHVLSFVCGVLLYFVCIATGILARIDPAVDSNSSSQQLAIFLFLRLLTLSLRGGIFVVAMTTLNLPVVLSGASVVLASAAIGLLGDTLFLWPTISIERRKLFAAVGLIIYLLSLRLVFLGFANLLPEEAYYWNYAQHLDIGYLDHPPMVAWLIWLGTTVFGDNEFGVRVGAYICWLLTAGFSFYLARNLFDKATAIACALLVAVLPFYFSTGFLMMPDAPLAAAWVATLYFLERALLGEKRLAWFGAGLSFGIGLLSKYTILLLGPAALLFVLIDPRSRRWLGRREPYLAAAISALLFSPVVYWNATHQWMSFAFQGSRRVGEAFQFTLPSLIVSAAVLLTPTGLIAAAASLKENVSALRSRPGATRALFVLLFTLIPLSVFVLFSLFHENKPNWTGPLWLAVLPFIASVLARAAGEERWLGRRLRRAWIPTIGITTAVYAVLFHYVVLGLPGVGYIHNIRTLPVAWSEFGEAVGAIEATVAKENAAPVVLIGTDNYFLASEMAFYARQAQRIRDNSIGLSAIGGSSLMYDVWHPAKTVRGSTAVLVSLKRNELEQDDIPRYFSRLTDIQEQVVRKNGVVVGSFYYRVGFNLGGCENAGMQCVSSSGG</sequence>
<evidence type="ECO:0000256" key="4">
    <source>
        <dbReference type="ARBA" id="ARBA00022679"/>
    </source>
</evidence>
<dbReference type="InterPro" id="IPR038731">
    <property type="entry name" value="RgtA/B/C-like"/>
</dbReference>
<accession>A0A1C3WS27</accession>
<keyword evidence="3 10" id="KW-0328">Glycosyltransferase</keyword>
<feature type="transmembrane region" description="Helical" evidence="8">
    <location>
        <begin position="413"/>
        <end position="432"/>
    </location>
</feature>
<proteinExistence type="predicted"/>
<feature type="transmembrane region" description="Helical" evidence="8">
    <location>
        <begin position="112"/>
        <end position="134"/>
    </location>
</feature>
<evidence type="ECO:0000313" key="11">
    <source>
        <dbReference type="Proteomes" id="UP000199205"/>
    </source>
</evidence>
<feature type="transmembrane region" description="Helical" evidence="8">
    <location>
        <begin position="369"/>
        <end position="392"/>
    </location>
</feature>
<feature type="transmembrane region" description="Helical" evidence="8">
    <location>
        <begin position="82"/>
        <end position="106"/>
    </location>
</feature>
<dbReference type="AlphaFoldDB" id="A0A1C3WS27"/>
<gene>
    <name evidence="10" type="ORF">GA0061101_11654</name>
</gene>
<dbReference type="PANTHER" id="PTHR33908">
    <property type="entry name" value="MANNOSYLTRANSFERASE YKCB-RELATED"/>
    <property type="match status" value="1"/>
</dbReference>
<evidence type="ECO:0000259" key="9">
    <source>
        <dbReference type="Pfam" id="PF13231"/>
    </source>
</evidence>
<comment type="subcellular location">
    <subcellularLocation>
        <location evidence="1">Cell membrane</location>
        <topology evidence="1">Multi-pass membrane protein</topology>
    </subcellularLocation>
</comment>
<evidence type="ECO:0000256" key="7">
    <source>
        <dbReference type="ARBA" id="ARBA00023136"/>
    </source>
</evidence>
<dbReference type="Pfam" id="PF13231">
    <property type="entry name" value="PMT_2"/>
    <property type="match status" value="1"/>
</dbReference>
<feature type="transmembrane region" description="Helical" evidence="8">
    <location>
        <begin position="210"/>
        <end position="231"/>
    </location>
</feature>